<dbReference type="CDD" id="cd15481">
    <property type="entry name" value="SRP68-RBD"/>
    <property type="match status" value="1"/>
</dbReference>
<reference evidence="13" key="1">
    <citation type="submission" date="2025-08" db="UniProtKB">
        <authorList>
            <consortium name="RefSeq"/>
        </authorList>
    </citation>
    <scope>IDENTIFICATION</scope>
</reference>
<evidence type="ECO:0000256" key="8">
    <source>
        <dbReference type="ARBA" id="ARBA00023274"/>
    </source>
</evidence>
<evidence type="ECO:0000256" key="2">
    <source>
        <dbReference type="ARBA" id="ARBA00004604"/>
    </source>
</evidence>
<dbReference type="Pfam" id="PF16969">
    <property type="entry name" value="SRP68"/>
    <property type="match status" value="1"/>
</dbReference>
<comment type="similarity">
    <text evidence="3 10">Belongs to the SRP68 family.</text>
</comment>
<protein>
    <recommendedName>
        <fullName evidence="9 10">Signal recognition particle subunit SRP68</fullName>
        <shortName evidence="10">SRP68</shortName>
    </recommendedName>
</protein>
<sequence>MAAKGELAAMEKKENTENEEPKKEQFTLEILVVVRDAQQQHGLRHGDYHRYRSYCTRRLRRIRKSLHLCMTSGKRRYQSKKVDEANLKDVRFLYVPLISAERAWSYAMQLKTESNTEPRKRFHMIERLRRATQHADALLRISNHEKCDARTKLEGQAYHAAMQATLSFELQKWEEAMELFQKARTIYEKLGSMLTEDLRQLYQQRVEELLPNIRYCAYNIGDESALSDLMQMRLASGKAGGEDLLSSTIDVLIAQTREKQSSTLSEVTWRGRCVPVTQEKVRMFLLNLRHVDENLREGATEPAEGASEQTDDLDSKVSVYESLLMDCKDALQELREEIRADPKSHDQKGGKQTVIQFLHTYLMYIRLSKTSERYLLLVDSLKASLTAGGATDGKKVAKPQDLIRLYDVIIQNLSEIPLLPGLEDDASLSQEINTKVLSYKAFRCFYIAQSYAALKKWKEAMALYERTLTHTAQALDGYKTMNTTDNQQQQQSISELDELTQLVESKRYSVQANSILDSVDTTTDTLSRLSVKEQTLPLANRLERYYEDPALTKQKANLVSFPPDFQAIPAKPLFFDLALNQVEFPSLEDRIEQKKAAGGLSGMVKGWLWGGKR</sequence>
<gene>
    <name evidence="13" type="primary">LOC106816922</name>
</gene>
<keyword evidence="12" id="KW-1185">Reference proteome</keyword>
<evidence type="ECO:0000256" key="9">
    <source>
        <dbReference type="ARBA" id="ARBA00029498"/>
    </source>
</evidence>
<dbReference type="InterPro" id="IPR026258">
    <property type="entry name" value="SRP68"/>
</dbReference>
<organism evidence="12 13">
    <name type="scientific">Priapulus caudatus</name>
    <name type="common">Priapulid worm</name>
    <dbReference type="NCBI Taxonomy" id="37621"/>
    <lineage>
        <taxon>Eukaryota</taxon>
        <taxon>Metazoa</taxon>
        <taxon>Ecdysozoa</taxon>
        <taxon>Scalidophora</taxon>
        <taxon>Priapulida</taxon>
        <taxon>Priapulimorpha</taxon>
        <taxon>Priapulimorphida</taxon>
        <taxon>Priapulidae</taxon>
        <taxon>Priapulus</taxon>
    </lineage>
</organism>
<evidence type="ECO:0000256" key="1">
    <source>
        <dbReference type="ARBA" id="ARBA00004496"/>
    </source>
</evidence>
<dbReference type="InterPro" id="IPR011990">
    <property type="entry name" value="TPR-like_helical_dom_sf"/>
</dbReference>
<dbReference type="Proteomes" id="UP000695022">
    <property type="component" value="Unplaced"/>
</dbReference>
<evidence type="ECO:0000256" key="5">
    <source>
        <dbReference type="ARBA" id="ARBA00022884"/>
    </source>
</evidence>
<accession>A0ABM1EXX9</accession>
<evidence type="ECO:0000256" key="3">
    <source>
        <dbReference type="ARBA" id="ARBA00009352"/>
    </source>
</evidence>
<keyword evidence="5 10" id="KW-0694">RNA-binding</keyword>
<dbReference type="PANTHER" id="PTHR12860">
    <property type="entry name" value="SIGNAL RECOGNITION PARTICLE 68 KDA PROTEIN"/>
    <property type="match status" value="1"/>
</dbReference>
<dbReference type="PANTHER" id="PTHR12860:SF0">
    <property type="entry name" value="SIGNAL RECOGNITION PARTICLE SUBUNIT SRP68"/>
    <property type="match status" value="1"/>
</dbReference>
<dbReference type="InterPro" id="IPR034652">
    <property type="entry name" value="SRP68-RBD"/>
</dbReference>
<dbReference type="SUPFAM" id="SSF48452">
    <property type="entry name" value="TPR-like"/>
    <property type="match status" value="1"/>
</dbReference>
<dbReference type="InterPro" id="IPR038253">
    <property type="entry name" value="SRP68_N_sf"/>
</dbReference>
<evidence type="ECO:0000256" key="6">
    <source>
        <dbReference type="ARBA" id="ARBA00023135"/>
    </source>
</evidence>
<feature type="compositionally biased region" description="Basic and acidic residues" evidence="11">
    <location>
        <begin position="9"/>
        <end position="21"/>
    </location>
</feature>
<comment type="subcellular location">
    <subcellularLocation>
        <location evidence="1 10">Cytoplasm</location>
    </subcellularLocation>
    <subcellularLocation>
        <location evidence="2">Nucleus</location>
        <location evidence="2">Nucleolus</location>
    </subcellularLocation>
</comment>
<keyword evidence="7" id="KW-0539">Nucleus</keyword>
<evidence type="ECO:0000256" key="7">
    <source>
        <dbReference type="ARBA" id="ARBA00023242"/>
    </source>
</evidence>
<evidence type="ECO:0000256" key="11">
    <source>
        <dbReference type="SAM" id="MobiDB-lite"/>
    </source>
</evidence>
<keyword evidence="6 10" id="KW-0733">Signal recognition particle</keyword>
<evidence type="ECO:0000313" key="13">
    <source>
        <dbReference type="RefSeq" id="XP_014677050.1"/>
    </source>
</evidence>
<evidence type="ECO:0000313" key="12">
    <source>
        <dbReference type="Proteomes" id="UP000695022"/>
    </source>
</evidence>
<keyword evidence="4 10" id="KW-0963">Cytoplasm</keyword>
<name>A0ABM1EXX9_PRICU</name>
<proteinExistence type="inferred from homology"/>
<keyword evidence="8 10" id="KW-0687">Ribonucleoprotein</keyword>
<evidence type="ECO:0000256" key="10">
    <source>
        <dbReference type="PIRNR" id="PIRNR038995"/>
    </source>
</evidence>
<feature type="region of interest" description="Disordered" evidence="11">
    <location>
        <begin position="1"/>
        <end position="21"/>
    </location>
</feature>
<dbReference type="PIRSF" id="PIRSF038995">
    <property type="entry name" value="SRP68"/>
    <property type="match status" value="1"/>
</dbReference>
<comment type="function">
    <text evidence="10">Component of the signal recognition particle (SRP) complex, a ribonucleoprotein complex that mediates the cotranslational targeting of secretory and membrane proteins to the endoplasmic reticulum (ER). The SRP complex interacts with the signal sequence in nascent secretory and membrane proteins and directs them to the membrane of the ER.</text>
</comment>
<evidence type="ECO:0000256" key="4">
    <source>
        <dbReference type="ARBA" id="ARBA00022490"/>
    </source>
</evidence>
<dbReference type="GeneID" id="106816922"/>
<dbReference type="Gene3D" id="1.10.3450.40">
    <property type="entry name" value="Signal recognition particle, SRP68 subunit, RNA-binding domain"/>
    <property type="match status" value="1"/>
</dbReference>
<dbReference type="RefSeq" id="XP_014677050.1">
    <property type="nucleotide sequence ID" value="XM_014821564.1"/>
</dbReference>